<name>A0A0N5BGS3_STREA</name>
<evidence type="ECO:0000313" key="2">
    <source>
        <dbReference type="WBParaSite" id="SPAL_0000517300.1"/>
    </source>
</evidence>
<dbReference type="Proteomes" id="UP000046392">
    <property type="component" value="Unplaced"/>
</dbReference>
<accession>A0A0N5BGS3</accession>
<keyword evidence="1" id="KW-1185">Reference proteome</keyword>
<protein>
    <submittedName>
        <fullName evidence="2">Ovule protein</fullName>
    </submittedName>
</protein>
<organism evidence="1 2">
    <name type="scientific">Strongyloides papillosus</name>
    <name type="common">Intestinal threadworm</name>
    <dbReference type="NCBI Taxonomy" id="174720"/>
    <lineage>
        <taxon>Eukaryota</taxon>
        <taxon>Metazoa</taxon>
        <taxon>Ecdysozoa</taxon>
        <taxon>Nematoda</taxon>
        <taxon>Chromadorea</taxon>
        <taxon>Rhabditida</taxon>
        <taxon>Tylenchina</taxon>
        <taxon>Panagrolaimomorpha</taxon>
        <taxon>Strongyloidoidea</taxon>
        <taxon>Strongyloididae</taxon>
        <taxon>Strongyloides</taxon>
    </lineage>
</organism>
<sequence length="75" mass="8588">MYCGMGCLCIKEERKVYFASAVEAINGRASHWSSGSRKTNYYNDACDTLWQTSDFPWPEDNLNENDNDDNIIVDV</sequence>
<evidence type="ECO:0000313" key="1">
    <source>
        <dbReference type="Proteomes" id="UP000046392"/>
    </source>
</evidence>
<dbReference type="WBParaSite" id="SPAL_0000517300.1">
    <property type="protein sequence ID" value="SPAL_0000517300.1"/>
    <property type="gene ID" value="SPAL_0000517300"/>
</dbReference>
<proteinExistence type="predicted"/>
<dbReference type="AlphaFoldDB" id="A0A0N5BGS3"/>
<reference evidence="2" key="1">
    <citation type="submission" date="2017-02" db="UniProtKB">
        <authorList>
            <consortium name="WormBaseParasite"/>
        </authorList>
    </citation>
    <scope>IDENTIFICATION</scope>
</reference>